<accession>A0A562I282</accession>
<evidence type="ECO:0000256" key="1">
    <source>
        <dbReference type="SAM" id="MobiDB-lite"/>
    </source>
</evidence>
<keyword evidence="3" id="KW-1185">Reference proteome</keyword>
<gene>
    <name evidence="2" type="ORF">JD77_00035</name>
</gene>
<dbReference type="AlphaFoldDB" id="A0A562I282"/>
<sequence length="262" mass="29029">MAECESGGAPDLAAVAQRYVDRRPWLPGHGTSLSRLAEVPAPRCEELALRVAAAYDRAGGRPEAAALAGYVRFAAENLAQFRALTAAGMRVVPWRGPGQPYRDSADLRERVRRTRTLAVYLTRDGHGPGPSTAPHPLREPSPVTVDGVVFTHNDVFRAVHDLFGHVMLGNSFGPRGEFRAAWCHLRMYSRQAHPVLFAEQVGQICWFFYGPHLLGADGRPRRPGDPGYLPPSRRPYPEQKVTLLDGRLLDEFTSLFDGRERP</sequence>
<name>A0A562I282_MICOL</name>
<dbReference type="RefSeq" id="WP_145772508.1">
    <property type="nucleotide sequence ID" value="NZ_BAAATQ010000177.1"/>
</dbReference>
<organism evidence="2 3">
    <name type="scientific">Micromonospora olivasterospora</name>
    <dbReference type="NCBI Taxonomy" id="1880"/>
    <lineage>
        <taxon>Bacteria</taxon>
        <taxon>Bacillati</taxon>
        <taxon>Actinomycetota</taxon>
        <taxon>Actinomycetes</taxon>
        <taxon>Micromonosporales</taxon>
        <taxon>Micromonosporaceae</taxon>
        <taxon>Micromonospora</taxon>
    </lineage>
</organism>
<evidence type="ECO:0000313" key="2">
    <source>
        <dbReference type="EMBL" id="TWH65100.1"/>
    </source>
</evidence>
<proteinExistence type="predicted"/>
<reference evidence="2 3" key="1">
    <citation type="submission" date="2019-07" db="EMBL/GenBank/DDBJ databases">
        <title>R&amp;d 2014.</title>
        <authorList>
            <person name="Klenk H.-P."/>
        </authorList>
    </citation>
    <scope>NUCLEOTIDE SEQUENCE [LARGE SCALE GENOMIC DNA]</scope>
    <source>
        <strain evidence="2 3">DSM 43868</strain>
    </source>
</reference>
<dbReference type="Proteomes" id="UP000319825">
    <property type="component" value="Unassembled WGS sequence"/>
</dbReference>
<dbReference type="EMBL" id="VLKE01000001">
    <property type="protein sequence ID" value="TWH65100.1"/>
    <property type="molecule type" value="Genomic_DNA"/>
</dbReference>
<comment type="caution">
    <text evidence="2">The sequence shown here is derived from an EMBL/GenBank/DDBJ whole genome shotgun (WGS) entry which is preliminary data.</text>
</comment>
<feature type="region of interest" description="Disordered" evidence="1">
    <location>
        <begin position="218"/>
        <end position="237"/>
    </location>
</feature>
<evidence type="ECO:0000313" key="3">
    <source>
        <dbReference type="Proteomes" id="UP000319825"/>
    </source>
</evidence>
<dbReference type="OrthoDB" id="5508607at2"/>
<protein>
    <submittedName>
        <fullName evidence="2">Uncharacterized protein</fullName>
    </submittedName>
</protein>